<dbReference type="PROSITE" id="PS51975">
    <property type="entry name" value="RNASE_H_2"/>
    <property type="match status" value="1"/>
</dbReference>
<evidence type="ECO:0000256" key="1">
    <source>
        <dbReference type="ARBA" id="ARBA00000077"/>
    </source>
</evidence>
<dbReference type="InterPro" id="IPR001352">
    <property type="entry name" value="RNase_HII/HIII"/>
</dbReference>
<dbReference type="InterPro" id="IPR036397">
    <property type="entry name" value="RNaseH_sf"/>
</dbReference>
<dbReference type="InterPro" id="IPR024567">
    <property type="entry name" value="RNase_HII/HIII_dom"/>
</dbReference>
<dbReference type="NCBIfam" id="NF000594">
    <property type="entry name" value="PRK00015.1-1"/>
    <property type="match status" value="1"/>
</dbReference>
<comment type="cofactor">
    <cofactor evidence="3">
        <name>Mg(2+)</name>
        <dbReference type="ChEBI" id="CHEBI:18420"/>
    </cofactor>
</comment>
<keyword evidence="8" id="KW-0963">Cytoplasm</keyword>
<dbReference type="GO" id="GO:0032299">
    <property type="term" value="C:ribonuclease H2 complex"/>
    <property type="evidence" value="ECO:0007669"/>
    <property type="project" value="TreeGrafter"/>
</dbReference>
<evidence type="ECO:0000259" key="14">
    <source>
        <dbReference type="PROSITE" id="PS51975"/>
    </source>
</evidence>
<comment type="subcellular location">
    <subcellularLocation>
        <location evidence="4">Cytoplasm</location>
    </subcellularLocation>
</comment>
<evidence type="ECO:0000256" key="8">
    <source>
        <dbReference type="ARBA" id="ARBA00022490"/>
    </source>
</evidence>
<dbReference type="PANTHER" id="PTHR10954:SF18">
    <property type="entry name" value="RIBONUCLEASE HII"/>
    <property type="match status" value="1"/>
</dbReference>
<keyword evidence="11" id="KW-0255">Endonuclease</keyword>
<dbReference type="InterPro" id="IPR012337">
    <property type="entry name" value="RNaseH-like_sf"/>
</dbReference>
<feature type="domain" description="RNase H type-2" evidence="14">
    <location>
        <begin position="2"/>
        <end position="191"/>
    </location>
</feature>
<keyword evidence="13" id="KW-0464">Manganese</keyword>
<protein>
    <recommendedName>
        <fullName evidence="7">Ribonuclease HII</fullName>
        <ecNumber evidence="6">3.1.26.4</ecNumber>
    </recommendedName>
</protein>
<evidence type="ECO:0000256" key="9">
    <source>
        <dbReference type="ARBA" id="ARBA00022722"/>
    </source>
</evidence>
<gene>
    <name evidence="15" type="ORF">METZ01_LOCUS153323</name>
</gene>
<dbReference type="GO" id="GO:0004523">
    <property type="term" value="F:RNA-DNA hybrid ribonuclease activity"/>
    <property type="evidence" value="ECO:0007669"/>
    <property type="project" value="UniProtKB-EC"/>
</dbReference>
<accession>A0A382AGI1</accession>
<evidence type="ECO:0000256" key="3">
    <source>
        <dbReference type="ARBA" id="ARBA00001946"/>
    </source>
</evidence>
<dbReference type="GO" id="GO:0043137">
    <property type="term" value="P:DNA replication, removal of RNA primer"/>
    <property type="evidence" value="ECO:0007669"/>
    <property type="project" value="TreeGrafter"/>
</dbReference>
<feature type="non-terminal residue" evidence="15">
    <location>
        <position position="223"/>
    </location>
</feature>
<dbReference type="AlphaFoldDB" id="A0A382AGI1"/>
<evidence type="ECO:0000256" key="12">
    <source>
        <dbReference type="ARBA" id="ARBA00022801"/>
    </source>
</evidence>
<evidence type="ECO:0000313" key="15">
    <source>
        <dbReference type="EMBL" id="SVB00469.1"/>
    </source>
</evidence>
<evidence type="ECO:0000256" key="6">
    <source>
        <dbReference type="ARBA" id="ARBA00012180"/>
    </source>
</evidence>
<keyword evidence="9" id="KW-0540">Nuclease</keyword>
<keyword evidence="12" id="KW-0378">Hydrolase</keyword>
<evidence type="ECO:0000256" key="4">
    <source>
        <dbReference type="ARBA" id="ARBA00004496"/>
    </source>
</evidence>
<organism evidence="15">
    <name type="scientific">marine metagenome</name>
    <dbReference type="NCBI Taxonomy" id="408172"/>
    <lineage>
        <taxon>unclassified sequences</taxon>
        <taxon>metagenomes</taxon>
        <taxon>ecological metagenomes</taxon>
    </lineage>
</organism>
<dbReference type="GO" id="GO:0006298">
    <property type="term" value="P:mismatch repair"/>
    <property type="evidence" value="ECO:0007669"/>
    <property type="project" value="TreeGrafter"/>
</dbReference>
<evidence type="ECO:0000256" key="13">
    <source>
        <dbReference type="ARBA" id="ARBA00023211"/>
    </source>
</evidence>
<evidence type="ECO:0000256" key="11">
    <source>
        <dbReference type="ARBA" id="ARBA00022759"/>
    </source>
</evidence>
<dbReference type="PANTHER" id="PTHR10954">
    <property type="entry name" value="RIBONUCLEASE H2 SUBUNIT A"/>
    <property type="match status" value="1"/>
</dbReference>
<dbReference type="NCBIfam" id="NF000595">
    <property type="entry name" value="PRK00015.1-3"/>
    <property type="match status" value="1"/>
</dbReference>
<evidence type="ECO:0000256" key="7">
    <source>
        <dbReference type="ARBA" id="ARBA00019179"/>
    </source>
</evidence>
<dbReference type="Gene3D" id="3.30.420.10">
    <property type="entry name" value="Ribonuclease H-like superfamily/Ribonuclease H"/>
    <property type="match status" value="1"/>
</dbReference>
<evidence type="ECO:0000256" key="2">
    <source>
        <dbReference type="ARBA" id="ARBA00001936"/>
    </source>
</evidence>
<dbReference type="CDD" id="cd07182">
    <property type="entry name" value="RNase_HII_bacteria_HII_like"/>
    <property type="match status" value="1"/>
</dbReference>
<reference evidence="15" key="1">
    <citation type="submission" date="2018-05" db="EMBL/GenBank/DDBJ databases">
        <authorList>
            <person name="Lanie J.A."/>
            <person name="Ng W.-L."/>
            <person name="Kazmierczak K.M."/>
            <person name="Andrzejewski T.M."/>
            <person name="Davidsen T.M."/>
            <person name="Wayne K.J."/>
            <person name="Tettelin H."/>
            <person name="Glass J.I."/>
            <person name="Rusch D."/>
            <person name="Podicherti R."/>
            <person name="Tsui H.-C.T."/>
            <person name="Winkler M.E."/>
        </authorList>
    </citation>
    <scope>NUCLEOTIDE SEQUENCE</scope>
</reference>
<name>A0A382AGI1_9ZZZZ</name>
<comment type="similarity">
    <text evidence="5">Belongs to the RNase HII family.</text>
</comment>
<evidence type="ECO:0000256" key="10">
    <source>
        <dbReference type="ARBA" id="ARBA00022723"/>
    </source>
</evidence>
<evidence type="ECO:0000256" key="5">
    <source>
        <dbReference type="ARBA" id="ARBA00007383"/>
    </source>
</evidence>
<dbReference type="InterPro" id="IPR022898">
    <property type="entry name" value="RNase_HII"/>
</dbReference>
<comment type="catalytic activity">
    <reaction evidence="1">
        <text>Endonucleolytic cleavage to 5'-phosphomonoester.</text>
        <dbReference type="EC" id="3.1.26.4"/>
    </reaction>
</comment>
<dbReference type="HAMAP" id="MF_00052_B">
    <property type="entry name" value="RNase_HII_B"/>
    <property type="match status" value="1"/>
</dbReference>
<dbReference type="EMBL" id="UINC01025247">
    <property type="protein sequence ID" value="SVB00469.1"/>
    <property type="molecule type" value="Genomic_DNA"/>
</dbReference>
<dbReference type="GO" id="GO:0046872">
    <property type="term" value="F:metal ion binding"/>
    <property type="evidence" value="ECO:0007669"/>
    <property type="project" value="UniProtKB-KW"/>
</dbReference>
<keyword evidence="10" id="KW-0479">Metal-binding</keyword>
<comment type="cofactor">
    <cofactor evidence="2">
        <name>Mn(2+)</name>
        <dbReference type="ChEBI" id="CHEBI:29035"/>
    </cofactor>
</comment>
<dbReference type="EC" id="3.1.26.4" evidence="6"/>
<sequence>MELIAGVDEAGRGALAGPVVSSAVILPEKYNLTGLNDSKLLSPKKREKLFDEIKNQAIAVGIGIADEKEIDKTNILHATFTSMQRALGQCKQQPDKALIDGKPLPNQIIPNEGIIKGDAFVPSIQAASIIAKVTRDKLIVDLGIIFPEYGFFYHKGYGTKKHMEALNKWKACPIHRKTFAPVKRNLPSIKWYTERRKIGWVGEKLAALHLWKRDHKVIILNEN</sequence>
<dbReference type="FunFam" id="3.30.420.10:FF:000006">
    <property type="entry name" value="Ribonuclease HII"/>
    <property type="match status" value="1"/>
</dbReference>
<proteinExistence type="inferred from homology"/>
<dbReference type="Pfam" id="PF01351">
    <property type="entry name" value="RNase_HII"/>
    <property type="match status" value="1"/>
</dbReference>
<dbReference type="GO" id="GO:0005737">
    <property type="term" value="C:cytoplasm"/>
    <property type="evidence" value="ECO:0007669"/>
    <property type="project" value="UniProtKB-SubCell"/>
</dbReference>
<dbReference type="GO" id="GO:0003723">
    <property type="term" value="F:RNA binding"/>
    <property type="evidence" value="ECO:0007669"/>
    <property type="project" value="InterPro"/>
</dbReference>
<dbReference type="SUPFAM" id="SSF53098">
    <property type="entry name" value="Ribonuclease H-like"/>
    <property type="match status" value="1"/>
</dbReference>